<dbReference type="RefSeq" id="XP_020301891.1">
    <property type="nucleotide sequence ID" value="XM_020447923.1"/>
</dbReference>
<proteinExistence type="predicted"/>
<keyword evidence="1" id="KW-1133">Transmembrane helix</keyword>
<dbReference type="InParanoid" id="A0A1S0TSH5"/>
<dbReference type="EMBL" id="JH712262">
    <property type="protein sequence ID" value="EFO19093.2"/>
    <property type="molecule type" value="Genomic_DNA"/>
</dbReference>
<keyword evidence="1" id="KW-0472">Membrane</keyword>
<gene>
    <name evidence="2" type="ORF">LOAG_09401</name>
</gene>
<dbReference type="OrthoDB" id="5815589at2759"/>
<dbReference type="CTD" id="9946840"/>
<dbReference type="KEGG" id="loa:LOAG_09401"/>
<accession>A0A1S0TSH5</accession>
<dbReference type="GeneID" id="9946840"/>
<sequence length="324" mass="37130">MAISNAERLSSITPCAYPLLSDTIHCGIDDVNLQKSVPVCDPDKAISMSEIEVIKNKLERIYNRKNNSCICGSDQVKPCWFRFGFAFLRRMFPVESGVSDLYSREFCPTNKTLLSYTKSYTLMGSTRETIINYGKNFARLLRERWLLGKCGEDILFFILLKRPNQLMRRNTLPYLTTGTIQQTPYIFASYGSLVRERIDPFNTMPINDLSINQQQQHYSDPLQEIVEAENVNFENGYSLKVVTENLLDRFEEKLSQEYSLPHTRSHIPNWAITVFITCALLCLLMTLGLCLMQTSVRRGSPRNKPIDTTRRWKAGFVGGKFLAG</sequence>
<feature type="transmembrane region" description="Helical" evidence="1">
    <location>
        <begin position="270"/>
        <end position="292"/>
    </location>
</feature>
<dbReference type="AlphaFoldDB" id="A0A1S0TSH5"/>
<protein>
    <submittedName>
        <fullName evidence="2">Uncharacterized protein</fullName>
    </submittedName>
</protein>
<dbReference type="OMA" id="YSREFCP"/>
<evidence type="ECO:0000313" key="2">
    <source>
        <dbReference type="EMBL" id="EFO19093.2"/>
    </source>
</evidence>
<reference evidence="2" key="1">
    <citation type="submission" date="2012-04" db="EMBL/GenBank/DDBJ databases">
        <title>The Genome Sequence of Loa loa.</title>
        <authorList>
            <consortium name="The Broad Institute Genome Sequencing Platform"/>
            <consortium name="Broad Institute Genome Sequencing Center for Infectious Disease"/>
            <person name="Nutman T.B."/>
            <person name="Fink D.L."/>
            <person name="Russ C."/>
            <person name="Young S."/>
            <person name="Zeng Q."/>
            <person name="Gargeya S."/>
            <person name="Alvarado L."/>
            <person name="Berlin A."/>
            <person name="Chapman S.B."/>
            <person name="Chen Z."/>
            <person name="Freedman E."/>
            <person name="Gellesch M."/>
            <person name="Goldberg J."/>
            <person name="Griggs A."/>
            <person name="Gujja S."/>
            <person name="Heilman E.R."/>
            <person name="Heiman D."/>
            <person name="Howarth C."/>
            <person name="Mehta T."/>
            <person name="Neiman D."/>
            <person name="Pearson M."/>
            <person name="Roberts A."/>
            <person name="Saif S."/>
            <person name="Shea T."/>
            <person name="Shenoy N."/>
            <person name="Sisk P."/>
            <person name="Stolte C."/>
            <person name="Sykes S."/>
            <person name="White J."/>
            <person name="Yandava C."/>
            <person name="Haas B."/>
            <person name="Henn M.R."/>
            <person name="Nusbaum C."/>
            <person name="Birren B."/>
        </authorList>
    </citation>
    <scope>NUCLEOTIDE SEQUENCE [LARGE SCALE GENOMIC DNA]</scope>
</reference>
<organism evidence="2">
    <name type="scientific">Loa loa</name>
    <name type="common">Eye worm</name>
    <name type="synonym">Filaria loa</name>
    <dbReference type="NCBI Taxonomy" id="7209"/>
    <lineage>
        <taxon>Eukaryota</taxon>
        <taxon>Metazoa</taxon>
        <taxon>Ecdysozoa</taxon>
        <taxon>Nematoda</taxon>
        <taxon>Chromadorea</taxon>
        <taxon>Rhabditida</taxon>
        <taxon>Spirurina</taxon>
        <taxon>Spiruromorpha</taxon>
        <taxon>Filarioidea</taxon>
        <taxon>Onchocercidae</taxon>
        <taxon>Loa</taxon>
    </lineage>
</organism>
<keyword evidence="1" id="KW-0812">Transmembrane</keyword>
<name>A0A1S0TSH5_LOALO</name>
<evidence type="ECO:0000256" key="1">
    <source>
        <dbReference type="SAM" id="Phobius"/>
    </source>
</evidence>